<evidence type="ECO:0000256" key="3">
    <source>
        <dbReference type="ARBA" id="ARBA00022989"/>
    </source>
</evidence>
<feature type="domain" description="Ig-like" evidence="7">
    <location>
        <begin position="86"/>
        <end position="167"/>
    </location>
</feature>
<dbReference type="GO" id="GO:0001817">
    <property type="term" value="P:regulation of cytokine production"/>
    <property type="evidence" value="ECO:0007669"/>
    <property type="project" value="TreeGrafter"/>
</dbReference>
<feature type="domain" description="Ig-like" evidence="7">
    <location>
        <begin position="1"/>
        <end position="78"/>
    </location>
</feature>
<comment type="subcellular location">
    <subcellularLocation>
        <location evidence="1">Membrane</location>
    </subcellularLocation>
</comment>
<keyword evidence="9" id="KW-1185">Reference proteome</keyword>
<proteinExistence type="predicted"/>
<dbReference type="InterPro" id="IPR013106">
    <property type="entry name" value="Ig_V-set"/>
</dbReference>
<dbReference type="PANTHER" id="PTHR24100:SF149">
    <property type="entry name" value="BG-LIKE ANTIGEN 1-RELATED"/>
    <property type="match status" value="1"/>
</dbReference>
<name>A0A8D0L9M5_SPHPU</name>
<protein>
    <recommendedName>
        <fullName evidence="7">Ig-like domain-containing protein</fullName>
    </recommendedName>
</protein>
<keyword evidence="4 6" id="KW-0472">Membrane</keyword>
<dbReference type="Gene3D" id="2.60.40.10">
    <property type="entry name" value="Immunoglobulins"/>
    <property type="match status" value="2"/>
</dbReference>
<dbReference type="InterPro" id="IPR013783">
    <property type="entry name" value="Ig-like_fold"/>
</dbReference>
<reference evidence="8" key="2">
    <citation type="submission" date="2025-09" db="UniProtKB">
        <authorList>
            <consortium name="Ensembl"/>
        </authorList>
    </citation>
    <scope>IDENTIFICATION</scope>
</reference>
<accession>A0A8D0L9M5</accession>
<evidence type="ECO:0000256" key="2">
    <source>
        <dbReference type="ARBA" id="ARBA00022692"/>
    </source>
</evidence>
<organism evidence="8 9">
    <name type="scientific">Sphenodon punctatus</name>
    <name type="common">Tuatara</name>
    <name type="synonym">Hatteria punctata</name>
    <dbReference type="NCBI Taxonomy" id="8508"/>
    <lineage>
        <taxon>Eukaryota</taxon>
        <taxon>Metazoa</taxon>
        <taxon>Chordata</taxon>
        <taxon>Craniata</taxon>
        <taxon>Vertebrata</taxon>
        <taxon>Euteleostomi</taxon>
        <taxon>Lepidosauria</taxon>
        <taxon>Sphenodontia</taxon>
        <taxon>Sphenodontidae</taxon>
        <taxon>Sphenodon</taxon>
    </lineage>
</organism>
<dbReference type="FunFam" id="2.60.40.10:FF:000088">
    <property type="entry name" value="Butyrophilin subfamily 1 member A1"/>
    <property type="match status" value="1"/>
</dbReference>
<evidence type="ECO:0000313" key="8">
    <source>
        <dbReference type="Ensembl" id="ENSSPUP00000018902.1"/>
    </source>
</evidence>
<dbReference type="InterPro" id="IPR007110">
    <property type="entry name" value="Ig-like_dom"/>
</dbReference>
<dbReference type="PROSITE" id="PS50835">
    <property type="entry name" value="IG_LIKE"/>
    <property type="match status" value="2"/>
</dbReference>
<keyword evidence="2 6" id="KW-0812">Transmembrane</keyword>
<dbReference type="Proteomes" id="UP000694392">
    <property type="component" value="Unplaced"/>
</dbReference>
<dbReference type="GO" id="GO:0005102">
    <property type="term" value="F:signaling receptor binding"/>
    <property type="evidence" value="ECO:0007669"/>
    <property type="project" value="TreeGrafter"/>
</dbReference>
<evidence type="ECO:0000256" key="4">
    <source>
        <dbReference type="ARBA" id="ARBA00023136"/>
    </source>
</evidence>
<evidence type="ECO:0000256" key="6">
    <source>
        <dbReference type="SAM" id="Phobius"/>
    </source>
</evidence>
<dbReference type="GO" id="GO:0050852">
    <property type="term" value="P:T cell receptor signaling pathway"/>
    <property type="evidence" value="ECO:0007669"/>
    <property type="project" value="TreeGrafter"/>
</dbReference>
<dbReference type="Ensembl" id="ENSSPUT00000020132.1">
    <property type="protein sequence ID" value="ENSSPUP00000018902.1"/>
    <property type="gene ID" value="ENSSPUG00000014589.1"/>
</dbReference>
<dbReference type="GO" id="GO:0009897">
    <property type="term" value="C:external side of plasma membrane"/>
    <property type="evidence" value="ECO:0007669"/>
    <property type="project" value="TreeGrafter"/>
</dbReference>
<dbReference type="Pfam" id="PF07686">
    <property type="entry name" value="V-set"/>
    <property type="match status" value="1"/>
</dbReference>
<dbReference type="SUPFAM" id="SSF48726">
    <property type="entry name" value="Immunoglobulin"/>
    <property type="match status" value="2"/>
</dbReference>
<dbReference type="PANTHER" id="PTHR24100">
    <property type="entry name" value="BUTYROPHILIN"/>
    <property type="match status" value="1"/>
</dbReference>
<keyword evidence="3 6" id="KW-1133">Transmembrane helix</keyword>
<dbReference type="InterPro" id="IPR036179">
    <property type="entry name" value="Ig-like_dom_sf"/>
</dbReference>
<feature type="transmembrane region" description="Helical" evidence="6">
    <location>
        <begin position="183"/>
        <end position="202"/>
    </location>
</feature>
<sequence length="220" mass="24333">MQVKWTHSPSGREVYILRGDRSKLPGSEYQNRTALVMDSIALGNLALRIQDIRPSDEGQYVCEFQSNAYSNRTFLELSVGGLGSTPQIHIVGLEPGGIRVRCVSVGWYPAPQLLWRNSQEEILTPDEILETRSEGGLFNISSSIVLQENNHPALSCAVTAVTHKKMSSVLISGLFPSFLLESYILPALLTLLILIIIASGSFNWKLRKEAGRCSSFFSSF</sequence>
<dbReference type="Pfam" id="PF22705">
    <property type="entry name" value="C2-set_3"/>
    <property type="match status" value="1"/>
</dbReference>
<reference evidence="8" key="1">
    <citation type="submission" date="2025-08" db="UniProtKB">
        <authorList>
            <consortium name="Ensembl"/>
        </authorList>
    </citation>
    <scope>IDENTIFICATION</scope>
</reference>
<dbReference type="AlphaFoldDB" id="A0A8D0L9M5"/>
<dbReference type="InterPro" id="IPR053896">
    <property type="entry name" value="BTN3A2-like_Ig-C"/>
</dbReference>
<dbReference type="GeneTree" id="ENSGT00940000162079"/>
<dbReference type="InterPro" id="IPR050504">
    <property type="entry name" value="IgSF_BTN/MOG"/>
</dbReference>
<evidence type="ECO:0000313" key="9">
    <source>
        <dbReference type="Proteomes" id="UP000694392"/>
    </source>
</evidence>
<keyword evidence="5" id="KW-0393">Immunoglobulin domain</keyword>
<dbReference type="OMA" id="CYLVPEM"/>
<evidence type="ECO:0000259" key="7">
    <source>
        <dbReference type="PROSITE" id="PS50835"/>
    </source>
</evidence>
<evidence type="ECO:0000256" key="1">
    <source>
        <dbReference type="ARBA" id="ARBA00004370"/>
    </source>
</evidence>
<evidence type="ECO:0000256" key="5">
    <source>
        <dbReference type="ARBA" id="ARBA00023319"/>
    </source>
</evidence>